<dbReference type="Proteomes" id="UP000199181">
    <property type="component" value="Unassembled WGS sequence"/>
</dbReference>
<keyword evidence="1" id="KW-0472">Membrane</keyword>
<sequence>MTLTRLAGLSLCVTQALLDPVQVLVFITVLLVLFIVAVGWRVIDVALGRYNRRPRRRR</sequence>
<evidence type="ECO:0000313" key="3">
    <source>
        <dbReference type="Proteomes" id="UP000199181"/>
    </source>
</evidence>
<keyword evidence="1" id="KW-0812">Transmembrane</keyword>
<organism evidence="2 3">
    <name type="scientific">Stigmatella erecta</name>
    <dbReference type="NCBI Taxonomy" id="83460"/>
    <lineage>
        <taxon>Bacteria</taxon>
        <taxon>Pseudomonadati</taxon>
        <taxon>Myxococcota</taxon>
        <taxon>Myxococcia</taxon>
        <taxon>Myxococcales</taxon>
        <taxon>Cystobacterineae</taxon>
        <taxon>Archangiaceae</taxon>
        <taxon>Stigmatella</taxon>
    </lineage>
</organism>
<gene>
    <name evidence="2" type="ORF">SAMN05443639_107198</name>
</gene>
<feature type="transmembrane region" description="Helical" evidence="1">
    <location>
        <begin position="28"/>
        <end position="48"/>
    </location>
</feature>
<protein>
    <submittedName>
        <fullName evidence="2">Uncharacterized protein</fullName>
    </submittedName>
</protein>
<evidence type="ECO:0000313" key="2">
    <source>
        <dbReference type="EMBL" id="SEU08476.1"/>
    </source>
</evidence>
<accession>A0A1I0JER9</accession>
<name>A0A1I0JER9_9BACT</name>
<dbReference type="EMBL" id="FOIJ01000007">
    <property type="protein sequence ID" value="SEU08476.1"/>
    <property type="molecule type" value="Genomic_DNA"/>
</dbReference>
<dbReference type="RefSeq" id="WP_177233650.1">
    <property type="nucleotide sequence ID" value="NZ_FOIJ01000007.1"/>
</dbReference>
<dbReference type="AlphaFoldDB" id="A0A1I0JER9"/>
<keyword evidence="1" id="KW-1133">Transmembrane helix</keyword>
<evidence type="ECO:0000256" key="1">
    <source>
        <dbReference type="SAM" id="Phobius"/>
    </source>
</evidence>
<keyword evidence="3" id="KW-1185">Reference proteome</keyword>
<proteinExistence type="predicted"/>
<reference evidence="3" key="1">
    <citation type="submission" date="2016-10" db="EMBL/GenBank/DDBJ databases">
        <authorList>
            <person name="Varghese N."/>
            <person name="Submissions S."/>
        </authorList>
    </citation>
    <scope>NUCLEOTIDE SEQUENCE [LARGE SCALE GENOMIC DNA]</scope>
    <source>
        <strain evidence="3">DSM 16858</strain>
    </source>
</reference>